<feature type="compositionally biased region" description="Low complexity" evidence="1">
    <location>
        <begin position="560"/>
        <end position="603"/>
    </location>
</feature>
<dbReference type="Proteomes" id="UP001549921">
    <property type="component" value="Unassembled WGS sequence"/>
</dbReference>
<dbReference type="EMBL" id="JBEDNZ010000019">
    <property type="protein sequence ID" value="KAL0820433.1"/>
    <property type="molecule type" value="Genomic_DNA"/>
</dbReference>
<keyword evidence="2" id="KW-0812">Transmembrane</keyword>
<organism evidence="3 4">
    <name type="scientific">Loxostege sticticalis</name>
    <name type="common">Beet webworm moth</name>
    <dbReference type="NCBI Taxonomy" id="481309"/>
    <lineage>
        <taxon>Eukaryota</taxon>
        <taxon>Metazoa</taxon>
        <taxon>Ecdysozoa</taxon>
        <taxon>Arthropoda</taxon>
        <taxon>Hexapoda</taxon>
        <taxon>Insecta</taxon>
        <taxon>Pterygota</taxon>
        <taxon>Neoptera</taxon>
        <taxon>Endopterygota</taxon>
        <taxon>Lepidoptera</taxon>
        <taxon>Glossata</taxon>
        <taxon>Ditrysia</taxon>
        <taxon>Pyraloidea</taxon>
        <taxon>Crambidae</taxon>
        <taxon>Pyraustinae</taxon>
        <taxon>Loxostege</taxon>
    </lineage>
</organism>
<dbReference type="PANTHER" id="PTHR21650">
    <property type="entry name" value="MEMBRALIN/KINETOCHORE PROTEIN NUF2"/>
    <property type="match status" value="1"/>
</dbReference>
<reference evidence="3 4" key="1">
    <citation type="submission" date="2024-06" db="EMBL/GenBank/DDBJ databases">
        <title>A chromosome-level genome assembly of beet webworm, Loxostege sticticalis.</title>
        <authorList>
            <person name="Zhang Y."/>
        </authorList>
    </citation>
    <scope>NUCLEOTIDE SEQUENCE [LARGE SCALE GENOMIC DNA]</scope>
    <source>
        <strain evidence="3">AQ028</strain>
        <tissue evidence="3">Male pupae</tissue>
    </source>
</reference>
<evidence type="ECO:0000313" key="4">
    <source>
        <dbReference type="Proteomes" id="UP001549921"/>
    </source>
</evidence>
<sequence>MSAGGGPAVNNLPPGVNPDNNVLPGGPMLNPAMNRRNNNQNPLFNVRDRLFHALFFKFAVAYARTFPRPVRRFFEFLVLLKALVAFFVLAYIHIVFSRTPTTCLNHVKDSWPRDGILRVEILRNPSQDYSIEQSYAKERRLKKDKEELSTMLGMLATEGFVNIESSTSEDTDEDDYIRDGTDYGNITRIHEEGEDESESGQVIETSYINTGPDLVPNDGTTDLNATIVATDEVEQPSSSIWEGIMGLVEDIDREAKLVEESLEEAAGNDSSKDEDYILEYSLEYGFLRLSPSARLRLKIPVKIVTLDPQKDECFGDTFSRFVLDEFLGYDDLLMASIKTLAENEDNKGYLRNVITGEHYRFVSMLTARSSYIAAFFIMLVFTVSISMLLRYAHHQIFVFIVDLLQMLEFNVTVSFPAAPLLTVILALVGMEAIMSEFFNDTTTAFYIILIVWIADQYDAICCHTAIAKRHWLRFFYLYHFSFYAYHYRFNGQYSSLALVTSWLFIQHSMLYFFHHYELPVILQQAQLQQLLLRTHRGMGMMGLAGIAALASGAAYHDAPGTGTGTGTQATPPTTQSTTQTVQNTVQSTTQTSPSVSTVQTNTTHTGDVISSRSTATETHATGTNTVSSIDSEEAPASPMLDNRNDKDASAVGDNGIRIEEIARLNSKSNVRDSSNGQATGASLDNNQIDVPSGAHDVDVSASSGPVETLDRRRNKCVGREQGDPPNVPDLTTADRLAPRASPEVDDLD</sequence>
<dbReference type="PANTHER" id="PTHR21650:SF4">
    <property type="entry name" value="MEMBRALIN"/>
    <property type="match status" value="1"/>
</dbReference>
<name>A0ABD0SMZ1_LOXSC</name>
<proteinExistence type="predicted"/>
<feature type="region of interest" description="Disordered" evidence="1">
    <location>
        <begin position="1"/>
        <end position="36"/>
    </location>
</feature>
<evidence type="ECO:0000313" key="3">
    <source>
        <dbReference type="EMBL" id="KAL0820433.1"/>
    </source>
</evidence>
<accession>A0ABD0SMZ1</accession>
<feature type="region of interest" description="Disordered" evidence="1">
    <location>
        <begin position="667"/>
        <end position="748"/>
    </location>
</feature>
<protein>
    <recommendedName>
        <fullName evidence="5">Membralin</fullName>
    </recommendedName>
</protein>
<feature type="transmembrane region" description="Helical" evidence="2">
    <location>
        <begin position="409"/>
        <end position="430"/>
    </location>
</feature>
<dbReference type="InterPro" id="IPR019144">
    <property type="entry name" value="Membralin"/>
</dbReference>
<evidence type="ECO:0000256" key="2">
    <source>
        <dbReference type="SAM" id="Phobius"/>
    </source>
</evidence>
<feature type="transmembrane region" description="Helical" evidence="2">
    <location>
        <begin position="442"/>
        <end position="459"/>
    </location>
</feature>
<feature type="compositionally biased region" description="Polar residues" evidence="1">
    <location>
        <begin position="667"/>
        <end position="689"/>
    </location>
</feature>
<feature type="compositionally biased region" description="Low complexity" evidence="1">
    <location>
        <begin position="614"/>
        <end position="625"/>
    </location>
</feature>
<dbReference type="AlphaFoldDB" id="A0ABD0SMZ1"/>
<keyword evidence="2" id="KW-1133">Transmembrane helix</keyword>
<feature type="region of interest" description="Disordered" evidence="1">
    <location>
        <begin position="560"/>
        <end position="654"/>
    </location>
</feature>
<evidence type="ECO:0000256" key="1">
    <source>
        <dbReference type="SAM" id="MobiDB-lite"/>
    </source>
</evidence>
<feature type="compositionally biased region" description="Polar residues" evidence="1">
    <location>
        <begin position="604"/>
        <end position="613"/>
    </location>
</feature>
<keyword evidence="2" id="KW-0472">Membrane</keyword>
<comment type="caution">
    <text evidence="3">The sequence shown here is derived from an EMBL/GenBank/DDBJ whole genome shotgun (WGS) entry which is preliminary data.</text>
</comment>
<dbReference type="Pfam" id="PF09746">
    <property type="entry name" value="Membralin"/>
    <property type="match status" value="1"/>
</dbReference>
<feature type="transmembrane region" description="Helical" evidence="2">
    <location>
        <begin position="370"/>
        <end position="389"/>
    </location>
</feature>
<gene>
    <name evidence="3" type="ORF">ABMA28_006307</name>
</gene>
<feature type="transmembrane region" description="Helical" evidence="2">
    <location>
        <begin position="73"/>
        <end position="96"/>
    </location>
</feature>
<evidence type="ECO:0008006" key="5">
    <source>
        <dbReference type="Google" id="ProtNLM"/>
    </source>
</evidence>